<reference evidence="1 2" key="1">
    <citation type="submission" date="2018-08" db="EMBL/GenBank/DDBJ databases">
        <title>Genomic investigation of the strawberry pathogen Phytophthora fragariae indicates pathogenicity is determined by transcriptional variation in three key races.</title>
        <authorList>
            <person name="Adams T.M."/>
            <person name="Armitage A.D."/>
            <person name="Sobczyk M.K."/>
            <person name="Bates H.J."/>
            <person name="Dunwell J.M."/>
            <person name="Nellist C.F."/>
            <person name="Harrison R.J."/>
        </authorList>
    </citation>
    <scope>NUCLEOTIDE SEQUENCE [LARGE SCALE GENOMIC DNA]</scope>
    <source>
        <strain evidence="1 2">BC-1</strain>
    </source>
</reference>
<feature type="non-terminal residue" evidence="1">
    <location>
        <position position="1"/>
    </location>
</feature>
<gene>
    <name evidence="1" type="ORF">PF002_g33680</name>
</gene>
<protein>
    <submittedName>
        <fullName evidence="1">Uncharacterized protein</fullName>
    </submittedName>
</protein>
<name>A0A6A3UZX9_9STRA</name>
<evidence type="ECO:0000313" key="2">
    <source>
        <dbReference type="Proteomes" id="UP000440367"/>
    </source>
</evidence>
<organism evidence="1 2">
    <name type="scientific">Phytophthora fragariae</name>
    <dbReference type="NCBI Taxonomy" id="53985"/>
    <lineage>
        <taxon>Eukaryota</taxon>
        <taxon>Sar</taxon>
        <taxon>Stramenopiles</taxon>
        <taxon>Oomycota</taxon>
        <taxon>Peronosporomycetes</taxon>
        <taxon>Peronosporales</taxon>
        <taxon>Peronosporaceae</taxon>
        <taxon>Phytophthora</taxon>
    </lineage>
</organism>
<accession>A0A6A3UZX9</accession>
<comment type="caution">
    <text evidence="1">The sequence shown here is derived from an EMBL/GenBank/DDBJ whole genome shotgun (WGS) entry which is preliminary data.</text>
</comment>
<dbReference type="PANTHER" id="PTHR34415:SF1">
    <property type="entry name" value="INTEGRASE CATALYTIC DOMAIN-CONTAINING PROTEIN"/>
    <property type="match status" value="1"/>
</dbReference>
<dbReference type="EMBL" id="QXGD01011492">
    <property type="protein sequence ID" value="KAE9156162.1"/>
    <property type="molecule type" value="Genomic_DNA"/>
</dbReference>
<dbReference type="AlphaFoldDB" id="A0A6A3UZX9"/>
<dbReference type="PANTHER" id="PTHR34415">
    <property type="entry name" value="INTEGRASE CATALYTIC DOMAIN-CONTAINING PROTEIN"/>
    <property type="match status" value="1"/>
</dbReference>
<sequence length="83" mass="9387">ILYSRMKSGVTADLTEELGVHTTAAKTMRKEYKNDLEAASDERAVIVMDFSHNLTLPSMSATPSQWYFLSLVNVYLFGIYYAN</sequence>
<evidence type="ECO:0000313" key="1">
    <source>
        <dbReference type="EMBL" id="KAE9156162.1"/>
    </source>
</evidence>
<proteinExistence type="predicted"/>
<dbReference type="Proteomes" id="UP000440367">
    <property type="component" value="Unassembled WGS sequence"/>
</dbReference>